<keyword evidence="1" id="KW-0732">Signal</keyword>
<evidence type="ECO:0000313" key="3">
    <source>
        <dbReference type="Proteomes" id="UP000002608"/>
    </source>
</evidence>
<dbReference type="PROSITE" id="PS51257">
    <property type="entry name" value="PROKAR_LIPOPROTEIN"/>
    <property type="match status" value="1"/>
</dbReference>
<keyword evidence="3" id="KW-1185">Reference proteome</keyword>
<dbReference type="SUPFAM" id="SSF48695">
    <property type="entry name" value="Multiheme cytochromes"/>
    <property type="match status" value="1"/>
</dbReference>
<dbReference type="HOGENOM" id="CLU_489917_0_0_6"/>
<gene>
    <name evidence="2" type="ordered locus">Spea_2770</name>
</gene>
<reference evidence="2 3" key="1">
    <citation type="submission" date="2007-10" db="EMBL/GenBank/DDBJ databases">
        <title>Complete sequence of Shewanella pealeana ATCC 700345.</title>
        <authorList>
            <consortium name="US DOE Joint Genome Institute"/>
            <person name="Copeland A."/>
            <person name="Lucas S."/>
            <person name="Lapidus A."/>
            <person name="Barry K."/>
            <person name="Glavina del Rio T."/>
            <person name="Dalin E."/>
            <person name="Tice H."/>
            <person name="Pitluck S."/>
            <person name="Chertkov O."/>
            <person name="Brettin T."/>
            <person name="Bruce D."/>
            <person name="Detter J.C."/>
            <person name="Han C."/>
            <person name="Schmutz J."/>
            <person name="Larimer F."/>
            <person name="Land M."/>
            <person name="Hauser L."/>
            <person name="Kyrpides N."/>
            <person name="Kim E."/>
            <person name="Zhao J.-S.Z."/>
            <person name="Manno D."/>
            <person name="Hawari J."/>
            <person name="Richardson P."/>
        </authorList>
    </citation>
    <scope>NUCLEOTIDE SEQUENCE [LARGE SCALE GENOMIC DNA]</scope>
    <source>
        <strain evidence="3">ATCC 700345 / ANG-SQ1</strain>
    </source>
</reference>
<dbReference type="eggNOG" id="COG2050">
    <property type="taxonomic scope" value="Bacteria"/>
</dbReference>
<dbReference type="STRING" id="398579.Spea_2770"/>
<dbReference type="InterPro" id="IPR036280">
    <property type="entry name" value="Multihaem_cyt_sf"/>
</dbReference>
<name>A8H6A3_SHEPA</name>
<dbReference type="AlphaFoldDB" id="A8H6A3"/>
<dbReference type="EMBL" id="CP000851">
    <property type="protein sequence ID" value="ABV88090.1"/>
    <property type="molecule type" value="Genomic_DNA"/>
</dbReference>
<sequence length="519" mass="56860">MMRRHVTEHGRRTLIASTLIALMVGCGSDNNDNNDNNEGVNLPPVAGSLSVVAVIGEETAIDVLAESSDPEGGELTLSEAKVVNGVGEVRMQDNQLWFESDTYGLAQIEYVILDDQSNEGRAKVDVEVKASLRDYVGTDTCLSCHTNKASFQQTGHNFKFTKVEKDQMPEFPFTTMEGIFDHLEGVENSLGAPMSWADVSYVLGGYQRQGILLDKNGYMVNGTKAMVDVVPTGGVITADRMVPFAPGAGADAMPYKCGTCHNTGWRDYTSEPGDHRNRNRQDDLIGMEGTFALQGVQCEACHGAGSDHVKKPSKDNITRKAEGRLTADLTALNMAYGEPVACGECHTKEGERYYPSYQTPYNADFGGDTVGGRYKEYFEEGRTAGDALMAIDPDTGIPNGSKRHLHCADCHNPHQSTNFQDKPGHEQALITECQDCHGVKEFADGATKVHAAVADCTDCHMPINSHLFKIDLSEPSDSPYHFSKDGKFRQPWLRPSQSCKACHADDYDDRASRVELMHR</sequence>
<protein>
    <submittedName>
        <fullName evidence="2">Uncharacterized protein</fullName>
    </submittedName>
</protein>
<evidence type="ECO:0000313" key="2">
    <source>
        <dbReference type="EMBL" id="ABV88090.1"/>
    </source>
</evidence>
<dbReference type="KEGG" id="spl:Spea_2770"/>
<organism evidence="2 3">
    <name type="scientific">Shewanella pealeana (strain ATCC 700345 / ANG-SQ1)</name>
    <dbReference type="NCBI Taxonomy" id="398579"/>
    <lineage>
        <taxon>Bacteria</taxon>
        <taxon>Pseudomonadati</taxon>
        <taxon>Pseudomonadota</taxon>
        <taxon>Gammaproteobacteria</taxon>
        <taxon>Alteromonadales</taxon>
        <taxon>Shewanellaceae</taxon>
        <taxon>Shewanella</taxon>
    </lineage>
</organism>
<evidence type="ECO:0000256" key="1">
    <source>
        <dbReference type="ARBA" id="ARBA00022729"/>
    </source>
</evidence>
<dbReference type="PANTHER" id="PTHR35038:SF8">
    <property type="entry name" value="C-TYPE POLYHEME CYTOCHROME OMCC"/>
    <property type="match status" value="1"/>
</dbReference>
<proteinExistence type="predicted"/>
<dbReference type="PANTHER" id="PTHR35038">
    <property type="entry name" value="DISSIMILATORY SULFITE REDUCTASE SIRA"/>
    <property type="match status" value="1"/>
</dbReference>
<dbReference type="Pfam" id="PF17963">
    <property type="entry name" value="Big_9"/>
    <property type="match status" value="1"/>
</dbReference>
<dbReference type="Gene3D" id="1.10.1130.10">
    <property type="entry name" value="Flavocytochrome C3, Chain A"/>
    <property type="match status" value="1"/>
</dbReference>
<dbReference type="Gene3D" id="3.90.10.10">
    <property type="entry name" value="Cytochrome C3"/>
    <property type="match status" value="1"/>
</dbReference>
<dbReference type="InterPro" id="IPR051829">
    <property type="entry name" value="Multiheme_Cytochr_ET"/>
</dbReference>
<accession>A8H6A3</accession>
<dbReference type="Proteomes" id="UP000002608">
    <property type="component" value="Chromosome"/>
</dbReference>
<dbReference type="CDD" id="cd08168">
    <property type="entry name" value="Cytochrom_C3"/>
    <property type="match status" value="1"/>
</dbReference>